<keyword evidence="6" id="KW-1185">Reference proteome</keyword>
<dbReference type="SUPFAM" id="SSF57701">
    <property type="entry name" value="Zn2/Cys6 DNA-binding domain"/>
    <property type="match status" value="1"/>
</dbReference>
<accession>A0A8K0QXW4</accession>
<dbReference type="SMART" id="SM00066">
    <property type="entry name" value="GAL4"/>
    <property type="match status" value="1"/>
</dbReference>
<dbReference type="Proteomes" id="UP000813461">
    <property type="component" value="Unassembled WGS sequence"/>
</dbReference>
<feature type="region of interest" description="Disordered" evidence="3">
    <location>
        <begin position="52"/>
        <end position="98"/>
    </location>
</feature>
<dbReference type="OrthoDB" id="5319341at2759"/>
<dbReference type="GO" id="GO:0008270">
    <property type="term" value="F:zinc ion binding"/>
    <property type="evidence" value="ECO:0007669"/>
    <property type="project" value="InterPro"/>
</dbReference>
<proteinExistence type="predicted"/>
<evidence type="ECO:0000313" key="6">
    <source>
        <dbReference type="Proteomes" id="UP000813461"/>
    </source>
</evidence>
<keyword evidence="2" id="KW-0539">Nucleus</keyword>
<evidence type="ECO:0000256" key="3">
    <source>
        <dbReference type="SAM" id="MobiDB-lite"/>
    </source>
</evidence>
<dbReference type="CDD" id="cd00067">
    <property type="entry name" value="GAL4"/>
    <property type="match status" value="1"/>
</dbReference>
<feature type="compositionally biased region" description="Low complexity" evidence="3">
    <location>
        <begin position="296"/>
        <end position="305"/>
    </location>
</feature>
<dbReference type="PANTHER" id="PTHR37534">
    <property type="entry name" value="TRANSCRIPTIONAL ACTIVATOR PROTEIN UGA3"/>
    <property type="match status" value="1"/>
</dbReference>
<reference evidence="5" key="1">
    <citation type="journal article" date="2021" name="Nat. Commun.">
        <title>Genetic determinants of endophytism in the Arabidopsis root mycobiome.</title>
        <authorList>
            <person name="Mesny F."/>
            <person name="Miyauchi S."/>
            <person name="Thiergart T."/>
            <person name="Pickel B."/>
            <person name="Atanasova L."/>
            <person name="Karlsson M."/>
            <person name="Huettel B."/>
            <person name="Barry K.W."/>
            <person name="Haridas S."/>
            <person name="Chen C."/>
            <person name="Bauer D."/>
            <person name="Andreopoulos W."/>
            <person name="Pangilinan J."/>
            <person name="LaButti K."/>
            <person name="Riley R."/>
            <person name="Lipzen A."/>
            <person name="Clum A."/>
            <person name="Drula E."/>
            <person name="Henrissat B."/>
            <person name="Kohler A."/>
            <person name="Grigoriev I.V."/>
            <person name="Martin F.M."/>
            <person name="Hacquard S."/>
        </authorList>
    </citation>
    <scope>NUCLEOTIDE SEQUENCE</scope>
    <source>
        <strain evidence="5">MPI-SDFR-AT-0120</strain>
    </source>
</reference>
<name>A0A8K0QXW4_9PLEO</name>
<dbReference type="Pfam" id="PF00172">
    <property type="entry name" value="Zn_clus"/>
    <property type="match status" value="1"/>
</dbReference>
<dbReference type="InterPro" id="IPR021858">
    <property type="entry name" value="Fun_TF"/>
</dbReference>
<dbReference type="InterPro" id="IPR001138">
    <property type="entry name" value="Zn2Cys6_DnaBD"/>
</dbReference>
<organism evidence="5 6">
    <name type="scientific">Paraphoma chrysanthemicola</name>
    <dbReference type="NCBI Taxonomy" id="798071"/>
    <lineage>
        <taxon>Eukaryota</taxon>
        <taxon>Fungi</taxon>
        <taxon>Dikarya</taxon>
        <taxon>Ascomycota</taxon>
        <taxon>Pezizomycotina</taxon>
        <taxon>Dothideomycetes</taxon>
        <taxon>Pleosporomycetidae</taxon>
        <taxon>Pleosporales</taxon>
        <taxon>Pleosporineae</taxon>
        <taxon>Phaeosphaeriaceae</taxon>
        <taxon>Paraphoma</taxon>
    </lineage>
</organism>
<evidence type="ECO:0000313" key="5">
    <source>
        <dbReference type="EMBL" id="KAH7076138.1"/>
    </source>
</evidence>
<feature type="region of interest" description="Disordered" evidence="3">
    <location>
        <begin position="286"/>
        <end position="305"/>
    </location>
</feature>
<dbReference type="CDD" id="cd12148">
    <property type="entry name" value="fungal_TF_MHR"/>
    <property type="match status" value="1"/>
</dbReference>
<dbReference type="GO" id="GO:0005634">
    <property type="term" value="C:nucleus"/>
    <property type="evidence" value="ECO:0007669"/>
    <property type="project" value="UniProtKB-SubCell"/>
</dbReference>
<dbReference type="AlphaFoldDB" id="A0A8K0QXW4"/>
<sequence>MPSKSRGLRTSTGCLTCRKRRVKCDETRPSCKNCERVERDCLYPEKPVIPRRPRTLSIRKSSDTSITPPPPSASRSVPKTSDDDALHIGPAAPTSAQGAEIVDPMQPWLPFEPDPSSNVLPDESFFLDDSLFTFGDTLTPNFGPVEWYDLLAEDAINSMQGQTHSSRWNFDITSLSRRQSPRQSLVPDVGAAAYDNPDAQAVSTLATISKPWNTENRIELQNDELVYFEHFINVVAPILDLFDPGKHFASIVPHLALRNVGLLKSLLAVGACHMAIYLSQSPTHNEALTPAPPSTPASTSSAPPSTSRIAEQYYYETLQYLSQNLLYQTYTTSPEILVTAIMISTYEMYGTVANSDHSNWDRHLRGAFWIQRTMDSSGESSDGLQRAVWWAWLRQDIWAAFRTGRPALTIHQPRIPMSELSTTGLATRIIYIAAKAVQFAATPKEGDIAGYIEAGETLMRMLDAWKRCLPESFYPIPVATSQATTGPVIESQNIPPIWIHPPSHAAAIQTYHFARITILLNQPSTGGLNMYQTRFKLLRESTAVICGIAIAHQSNNLPSAFVSFQAVYAAALCAETQDRQHEILEILGKVLAVSKFPSRSILDDLINVWGSAR</sequence>
<evidence type="ECO:0000259" key="4">
    <source>
        <dbReference type="PROSITE" id="PS50048"/>
    </source>
</evidence>
<dbReference type="GO" id="GO:0000981">
    <property type="term" value="F:DNA-binding transcription factor activity, RNA polymerase II-specific"/>
    <property type="evidence" value="ECO:0007669"/>
    <property type="project" value="InterPro"/>
</dbReference>
<dbReference type="PANTHER" id="PTHR37534:SF3">
    <property type="entry name" value="ZN(II)2CYS6 TRANSCRIPTION FACTOR (EUROFUNG)"/>
    <property type="match status" value="1"/>
</dbReference>
<dbReference type="PROSITE" id="PS00463">
    <property type="entry name" value="ZN2_CY6_FUNGAL_1"/>
    <property type="match status" value="1"/>
</dbReference>
<gene>
    <name evidence="5" type="ORF">FB567DRAFT_154574</name>
</gene>
<dbReference type="EMBL" id="JAGMVJ010000019">
    <property type="protein sequence ID" value="KAH7076138.1"/>
    <property type="molecule type" value="Genomic_DNA"/>
</dbReference>
<dbReference type="Pfam" id="PF11951">
    <property type="entry name" value="Fungal_trans_2"/>
    <property type="match status" value="1"/>
</dbReference>
<dbReference type="GO" id="GO:0000976">
    <property type="term" value="F:transcription cis-regulatory region binding"/>
    <property type="evidence" value="ECO:0007669"/>
    <property type="project" value="TreeGrafter"/>
</dbReference>
<dbReference type="GO" id="GO:0045944">
    <property type="term" value="P:positive regulation of transcription by RNA polymerase II"/>
    <property type="evidence" value="ECO:0007669"/>
    <property type="project" value="TreeGrafter"/>
</dbReference>
<evidence type="ECO:0000256" key="2">
    <source>
        <dbReference type="ARBA" id="ARBA00023242"/>
    </source>
</evidence>
<dbReference type="PROSITE" id="PS50048">
    <property type="entry name" value="ZN2_CY6_FUNGAL_2"/>
    <property type="match status" value="1"/>
</dbReference>
<protein>
    <submittedName>
        <fullName evidence="5">Fungal-specific transcription factor domain-containing protein</fullName>
    </submittedName>
</protein>
<feature type="domain" description="Zn(2)-C6 fungal-type" evidence="4">
    <location>
        <begin position="13"/>
        <end position="43"/>
    </location>
</feature>
<comment type="caution">
    <text evidence="5">The sequence shown here is derived from an EMBL/GenBank/DDBJ whole genome shotgun (WGS) entry which is preliminary data.</text>
</comment>
<evidence type="ECO:0000256" key="1">
    <source>
        <dbReference type="ARBA" id="ARBA00004123"/>
    </source>
</evidence>
<comment type="subcellular location">
    <subcellularLocation>
        <location evidence="1">Nucleus</location>
    </subcellularLocation>
</comment>
<dbReference type="InterPro" id="IPR036864">
    <property type="entry name" value="Zn2-C6_fun-type_DNA-bd_sf"/>
</dbReference>
<dbReference type="Gene3D" id="4.10.240.10">
    <property type="entry name" value="Zn(2)-C6 fungal-type DNA-binding domain"/>
    <property type="match status" value="1"/>
</dbReference>